<reference evidence="1 2" key="1">
    <citation type="submission" date="2024-02" db="EMBL/GenBank/DDBJ databases">
        <title>High-quality chromosome-scale genome assembly of Pensacola bahiagrass (Paspalum notatum Flugge var. saurae).</title>
        <authorList>
            <person name="Vega J.M."/>
            <person name="Podio M."/>
            <person name="Orjuela J."/>
            <person name="Siena L.A."/>
            <person name="Pessino S.C."/>
            <person name="Combes M.C."/>
            <person name="Mariac C."/>
            <person name="Albertini E."/>
            <person name="Pupilli F."/>
            <person name="Ortiz J.P.A."/>
            <person name="Leblanc O."/>
        </authorList>
    </citation>
    <scope>NUCLEOTIDE SEQUENCE [LARGE SCALE GENOMIC DNA]</scope>
    <source>
        <strain evidence="1">R1</strain>
        <tissue evidence="1">Leaf</tissue>
    </source>
</reference>
<keyword evidence="2" id="KW-1185">Reference proteome</keyword>
<sequence length="127" mass="13028">MASKSFIVFDLSRAAILFSNAFNFGLTKAPPMNQMATLVLKVHTLWPAFMFGGGGCVDEPAAEPLSPRAAARRCGGGGGGGAAILVVLIPRDRTSAVAALPAAMYIATTGIESITYVRCRPAAAAGD</sequence>
<gene>
    <name evidence="1" type="ORF">U9M48_005694</name>
</gene>
<proteinExistence type="predicted"/>
<dbReference type="Proteomes" id="UP001341281">
    <property type="component" value="Chromosome 01"/>
</dbReference>
<accession>A0AAQ3PQQ9</accession>
<dbReference type="EMBL" id="CP144745">
    <property type="protein sequence ID" value="WVZ54970.1"/>
    <property type="molecule type" value="Genomic_DNA"/>
</dbReference>
<evidence type="ECO:0000313" key="1">
    <source>
        <dbReference type="EMBL" id="WVZ54970.1"/>
    </source>
</evidence>
<name>A0AAQ3PQQ9_PASNO</name>
<dbReference type="AlphaFoldDB" id="A0AAQ3PQQ9"/>
<protein>
    <submittedName>
        <fullName evidence="1">Uncharacterized protein</fullName>
    </submittedName>
</protein>
<organism evidence="1 2">
    <name type="scientific">Paspalum notatum var. saurae</name>
    <dbReference type="NCBI Taxonomy" id="547442"/>
    <lineage>
        <taxon>Eukaryota</taxon>
        <taxon>Viridiplantae</taxon>
        <taxon>Streptophyta</taxon>
        <taxon>Embryophyta</taxon>
        <taxon>Tracheophyta</taxon>
        <taxon>Spermatophyta</taxon>
        <taxon>Magnoliopsida</taxon>
        <taxon>Liliopsida</taxon>
        <taxon>Poales</taxon>
        <taxon>Poaceae</taxon>
        <taxon>PACMAD clade</taxon>
        <taxon>Panicoideae</taxon>
        <taxon>Andropogonodae</taxon>
        <taxon>Paspaleae</taxon>
        <taxon>Paspalinae</taxon>
        <taxon>Paspalum</taxon>
    </lineage>
</organism>
<evidence type="ECO:0000313" key="2">
    <source>
        <dbReference type="Proteomes" id="UP001341281"/>
    </source>
</evidence>